<evidence type="ECO:0000256" key="2">
    <source>
        <dbReference type="ARBA" id="ARBA00006171"/>
    </source>
</evidence>
<keyword evidence="6" id="KW-1185">Reference proteome</keyword>
<dbReference type="InterPro" id="IPR036412">
    <property type="entry name" value="HAD-like_sf"/>
</dbReference>
<name>A0ABV6FZZ0_9GAMM</name>
<dbReference type="InterPro" id="IPR051600">
    <property type="entry name" value="Beta-PGM-like"/>
</dbReference>
<dbReference type="PANTHER" id="PTHR46193">
    <property type="entry name" value="6-PHOSPHOGLUCONATE PHOSPHATASE"/>
    <property type="match status" value="1"/>
</dbReference>
<keyword evidence="3" id="KW-0479">Metal-binding</keyword>
<evidence type="ECO:0000313" key="5">
    <source>
        <dbReference type="EMBL" id="MFC0266736.1"/>
    </source>
</evidence>
<dbReference type="Pfam" id="PF00702">
    <property type="entry name" value="Hydrolase"/>
    <property type="match status" value="1"/>
</dbReference>
<accession>A0ABV6FZZ0</accession>
<proteinExistence type="inferred from homology"/>
<reference evidence="5 6" key="1">
    <citation type="submission" date="2024-09" db="EMBL/GenBank/DDBJ databases">
        <authorList>
            <person name="Sun Q."/>
            <person name="Mori K."/>
        </authorList>
    </citation>
    <scope>NUCLEOTIDE SEQUENCE [LARGE SCALE GENOMIC DNA]</scope>
    <source>
        <strain evidence="5 6">CCM 7415</strain>
    </source>
</reference>
<evidence type="ECO:0000256" key="3">
    <source>
        <dbReference type="ARBA" id="ARBA00022723"/>
    </source>
</evidence>
<dbReference type="Gene3D" id="1.10.150.240">
    <property type="entry name" value="Putative phosphatase, domain 2"/>
    <property type="match status" value="1"/>
</dbReference>
<dbReference type="SFLD" id="SFLDS00003">
    <property type="entry name" value="Haloacid_Dehalogenase"/>
    <property type="match status" value="1"/>
</dbReference>
<comment type="cofactor">
    <cofactor evidence="1">
        <name>Mg(2+)</name>
        <dbReference type="ChEBI" id="CHEBI:18420"/>
    </cofactor>
</comment>
<dbReference type="RefSeq" id="WP_019952115.1">
    <property type="nucleotide sequence ID" value="NZ_JBHLVX010000005.1"/>
</dbReference>
<organism evidence="5 6">
    <name type="scientific">Kushneria aurantia</name>
    <dbReference type="NCBI Taxonomy" id="504092"/>
    <lineage>
        <taxon>Bacteria</taxon>
        <taxon>Pseudomonadati</taxon>
        <taxon>Pseudomonadota</taxon>
        <taxon>Gammaproteobacteria</taxon>
        <taxon>Oceanospirillales</taxon>
        <taxon>Halomonadaceae</taxon>
        <taxon>Kushneria</taxon>
    </lineage>
</organism>
<dbReference type="EMBL" id="JBHLVX010000005">
    <property type="protein sequence ID" value="MFC0266736.1"/>
    <property type="molecule type" value="Genomic_DNA"/>
</dbReference>
<dbReference type="Gene3D" id="3.40.50.1000">
    <property type="entry name" value="HAD superfamily/HAD-like"/>
    <property type="match status" value="1"/>
</dbReference>
<evidence type="ECO:0000313" key="6">
    <source>
        <dbReference type="Proteomes" id="UP001589814"/>
    </source>
</evidence>
<dbReference type="Proteomes" id="UP001589814">
    <property type="component" value="Unassembled WGS sequence"/>
</dbReference>
<dbReference type="SFLD" id="SFLDG01135">
    <property type="entry name" value="C1.5.6:_HAD__Beta-PGM__Phospha"/>
    <property type="match status" value="1"/>
</dbReference>
<dbReference type="SUPFAM" id="SSF56784">
    <property type="entry name" value="HAD-like"/>
    <property type="match status" value="1"/>
</dbReference>
<evidence type="ECO:0000256" key="1">
    <source>
        <dbReference type="ARBA" id="ARBA00001946"/>
    </source>
</evidence>
<sequence>MAPIRCLIFDCDGTLVDSEPLLAEVLAQTLPEAGLPFQASDYMNEFRGIIFAHIVAELERRHGAISDDARLGAETRMRERIMAGLAENLLVVEGIEQALEQLAPHYACCVASNGPLTKIRQSMQVTGLTRFFGERLFSAYEVGHFKPEPGLFLHAAEAMGIAPEHCLVIDDAPVGVSAALAAGMRVAHINHFPEREANAEGAFELLSMRDLPALVARLDGASA</sequence>
<dbReference type="InterPro" id="IPR006439">
    <property type="entry name" value="HAD-SF_hydro_IA"/>
</dbReference>
<comment type="similarity">
    <text evidence="2">Belongs to the HAD-like hydrolase superfamily. CbbY/CbbZ/Gph/YieH family.</text>
</comment>
<protein>
    <submittedName>
        <fullName evidence="5">HAD family hydrolase</fullName>
    </submittedName>
</protein>
<dbReference type="SFLD" id="SFLDG01129">
    <property type="entry name" value="C1.5:_HAD__Beta-PGM__Phosphata"/>
    <property type="match status" value="1"/>
</dbReference>
<dbReference type="InterPro" id="IPR023214">
    <property type="entry name" value="HAD_sf"/>
</dbReference>
<keyword evidence="5" id="KW-0378">Hydrolase</keyword>
<dbReference type="GO" id="GO:0016787">
    <property type="term" value="F:hydrolase activity"/>
    <property type="evidence" value="ECO:0007669"/>
    <property type="project" value="UniProtKB-KW"/>
</dbReference>
<gene>
    <name evidence="5" type="ORF">ACFFHW_01775</name>
</gene>
<keyword evidence="4" id="KW-0460">Magnesium</keyword>
<comment type="caution">
    <text evidence="5">The sequence shown here is derived from an EMBL/GenBank/DDBJ whole genome shotgun (WGS) entry which is preliminary data.</text>
</comment>
<evidence type="ECO:0000256" key="4">
    <source>
        <dbReference type="ARBA" id="ARBA00022842"/>
    </source>
</evidence>
<dbReference type="PANTHER" id="PTHR46193:SF10">
    <property type="entry name" value="6-PHOSPHOGLUCONATE PHOSPHATASE"/>
    <property type="match status" value="1"/>
</dbReference>
<dbReference type="NCBIfam" id="TIGR01509">
    <property type="entry name" value="HAD-SF-IA-v3"/>
    <property type="match status" value="1"/>
</dbReference>
<dbReference type="InterPro" id="IPR023198">
    <property type="entry name" value="PGP-like_dom2"/>
</dbReference>